<dbReference type="Pfam" id="PF05175">
    <property type="entry name" value="MTS"/>
    <property type="match status" value="1"/>
</dbReference>
<dbReference type="Proteomes" id="UP000321798">
    <property type="component" value="Unassembled WGS sequence"/>
</dbReference>
<comment type="caution">
    <text evidence="8">The sequence shown here is derived from an EMBL/GenBank/DDBJ whole genome shotgun (WGS) entry which is preliminary data.</text>
</comment>
<evidence type="ECO:0000256" key="5">
    <source>
        <dbReference type="ARBA" id="ARBA00048391"/>
    </source>
</evidence>
<evidence type="ECO:0000256" key="3">
    <source>
        <dbReference type="ARBA" id="ARBA00022679"/>
    </source>
</evidence>
<dbReference type="GO" id="GO:0032259">
    <property type="term" value="P:methylation"/>
    <property type="evidence" value="ECO:0007669"/>
    <property type="project" value="UniProtKB-KW"/>
</dbReference>
<dbReference type="InterPro" id="IPR029063">
    <property type="entry name" value="SAM-dependent_MTases_sf"/>
</dbReference>
<protein>
    <recommendedName>
        <fullName evidence="1">peptide chain release factor N(5)-glutamine methyltransferase</fullName>
        <ecNumber evidence="1">2.1.1.297</ecNumber>
    </recommendedName>
</protein>
<dbReference type="NCBIfam" id="TIGR03704">
    <property type="entry name" value="PrmC_rel_meth"/>
    <property type="match status" value="1"/>
</dbReference>
<dbReference type="SUPFAM" id="SSF53335">
    <property type="entry name" value="S-adenosyl-L-methionine-dependent methyltransferases"/>
    <property type="match status" value="1"/>
</dbReference>
<dbReference type="NCBIfam" id="TIGR00536">
    <property type="entry name" value="hemK_fam"/>
    <property type="match status" value="1"/>
</dbReference>
<evidence type="ECO:0000259" key="7">
    <source>
        <dbReference type="Pfam" id="PF05175"/>
    </source>
</evidence>
<sequence length="322" mass="33001">MVPAIGEPADAAPAPTPLAVPVPVPVAASGTQPDHLDAVVVRLRAAGCVFAEDEATLLLEAATGADGVPDLPELERLVERRVEGLPLEHLLGWAQFSGLRVGVAAGVFVPRRRTELLVREALALLPGPGGMPARDGGGPVVVDLCCGSGAIGLAVVTARPDVRLVAADVDDAAVACARRNLAPHGVLVLQGDLDAPLPADLRGRVDVLTANTPYVPTGAVALMPPEARLHEHAVALDGGPDGLDLQRRLAAVAARWLAPGGHVLVETSERQAPAAVAVMAEHGLHARVVSDDDLDATVVVGTRAPTPGRPRSDLGGDGTRRD</sequence>
<dbReference type="EMBL" id="BKAL01000008">
    <property type="protein sequence ID" value="GEP69705.1"/>
    <property type="molecule type" value="Genomic_DNA"/>
</dbReference>
<dbReference type="InterPro" id="IPR007848">
    <property type="entry name" value="Small_mtfrase_dom"/>
</dbReference>
<organism evidence="8 9">
    <name type="scientific">Cellulomonas soli</name>
    <dbReference type="NCBI Taxonomy" id="931535"/>
    <lineage>
        <taxon>Bacteria</taxon>
        <taxon>Bacillati</taxon>
        <taxon>Actinomycetota</taxon>
        <taxon>Actinomycetes</taxon>
        <taxon>Micrococcales</taxon>
        <taxon>Cellulomonadaceae</taxon>
        <taxon>Cellulomonas</taxon>
    </lineage>
</organism>
<dbReference type="AlphaFoldDB" id="A0A512PES4"/>
<feature type="compositionally biased region" description="Basic and acidic residues" evidence="6">
    <location>
        <begin position="310"/>
        <end position="322"/>
    </location>
</feature>
<keyword evidence="4" id="KW-0949">S-adenosyl-L-methionine</keyword>
<name>A0A512PES4_9CELL</name>
<evidence type="ECO:0000256" key="2">
    <source>
        <dbReference type="ARBA" id="ARBA00022603"/>
    </source>
</evidence>
<dbReference type="Gene3D" id="3.40.50.150">
    <property type="entry name" value="Vaccinia Virus protein VP39"/>
    <property type="match status" value="1"/>
</dbReference>
<dbReference type="PANTHER" id="PTHR18895">
    <property type="entry name" value="HEMK METHYLTRANSFERASE"/>
    <property type="match status" value="1"/>
</dbReference>
<gene>
    <name evidence="8" type="ORF">CSO01_24200</name>
</gene>
<evidence type="ECO:0000313" key="8">
    <source>
        <dbReference type="EMBL" id="GEP69705.1"/>
    </source>
</evidence>
<evidence type="ECO:0000256" key="1">
    <source>
        <dbReference type="ARBA" id="ARBA00012771"/>
    </source>
</evidence>
<keyword evidence="3" id="KW-0808">Transferase</keyword>
<dbReference type="EC" id="2.1.1.297" evidence="1"/>
<reference evidence="8 9" key="1">
    <citation type="submission" date="2019-07" db="EMBL/GenBank/DDBJ databases">
        <title>Whole genome shotgun sequence of Cellulomonas soli NBRC 109434.</title>
        <authorList>
            <person name="Hosoyama A."/>
            <person name="Uohara A."/>
            <person name="Ohji S."/>
            <person name="Ichikawa N."/>
        </authorList>
    </citation>
    <scope>NUCLEOTIDE SEQUENCE [LARGE SCALE GENOMIC DNA]</scope>
    <source>
        <strain evidence="8 9">NBRC 109434</strain>
    </source>
</reference>
<feature type="region of interest" description="Disordered" evidence="6">
    <location>
        <begin position="301"/>
        <end position="322"/>
    </location>
</feature>
<dbReference type="InterPro" id="IPR050320">
    <property type="entry name" value="N5-glutamine_MTase"/>
</dbReference>
<evidence type="ECO:0000313" key="9">
    <source>
        <dbReference type="Proteomes" id="UP000321798"/>
    </source>
</evidence>
<accession>A0A512PES4</accession>
<dbReference type="GO" id="GO:0102559">
    <property type="term" value="F:peptide chain release factor N(5)-glutamine methyltransferase activity"/>
    <property type="evidence" value="ECO:0007669"/>
    <property type="project" value="UniProtKB-EC"/>
</dbReference>
<evidence type="ECO:0000256" key="6">
    <source>
        <dbReference type="SAM" id="MobiDB-lite"/>
    </source>
</evidence>
<dbReference type="PANTHER" id="PTHR18895:SF74">
    <property type="entry name" value="MTRF1L RELEASE FACTOR GLUTAMINE METHYLTRANSFERASE"/>
    <property type="match status" value="1"/>
</dbReference>
<feature type="domain" description="Methyltransferase small" evidence="7">
    <location>
        <begin position="140"/>
        <end position="215"/>
    </location>
</feature>
<comment type="catalytic activity">
    <reaction evidence="5">
        <text>L-glutaminyl-[peptide chain release factor] + S-adenosyl-L-methionine = N(5)-methyl-L-glutaminyl-[peptide chain release factor] + S-adenosyl-L-homocysteine + H(+)</text>
        <dbReference type="Rhea" id="RHEA:42896"/>
        <dbReference type="Rhea" id="RHEA-COMP:10271"/>
        <dbReference type="Rhea" id="RHEA-COMP:10272"/>
        <dbReference type="ChEBI" id="CHEBI:15378"/>
        <dbReference type="ChEBI" id="CHEBI:30011"/>
        <dbReference type="ChEBI" id="CHEBI:57856"/>
        <dbReference type="ChEBI" id="CHEBI:59789"/>
        <dbReference type="ChEBI" id="CHEBI:61891"/>
        <dbReference type="EC" id="2.1.1.297"/>
    </reaction>
</comment>
<evidence type="ECO:0000256" key="4">
    <source>
        <dbReference type="ARBA" id="ARBA00022691"/>
    </source>
</evidence>
<dbReference type="InterPro" id="IPR004556">
    <property type="entry name" value="HemK-like"/>
</dbReference>
<dbReference type="InterPro" id="IPR022446">
    <property type="entry name" value="MeTrfrase_put"/>
</dbReference>
<keyword evidence="2 8" id="KW-0489">Methyltransferase</keyword>
<keyword evidence="9" id="KW-1185">Reference proteome</keyword>
<proteinExistence type="predicted"/>